<dbReference type="RefSeq" id="WP_119360770.1">
    <property type="nucleotide sequence ID" value="NZ_QWKZ01000083.1"/>
</dbReference>
<dbReference type="SUPFAM" id="SSF53448">
    <property type="entry name" value="Nucleotide-diphospho-sugar transferases"/>
    <property type="match status" value="1"/>
</dbReference>
<dbReference type="InterPro" id="IPR001173">
    <property type="entry name" value="Glyco_trans_2-like"/>
</dbReference>
<dbReference type="PANTHER" id="PTHR43630">
    <property type="entry name" value="POLY-BETA-1,6-N-ACETYL-D-GLUCOSAMINE SYNTHASE"/>
    <property type="match status" value="1"/>
</dbReference>
<keyword evidence="2" id="KW-0808">Transferase</keyword>
<comment type="caution">
    <text evidence="2">The sequence shown here is derived from an EMBL/GenBank/DDBJ whole genome shotgun (WGS) entry which is preliminary data.</text>
</comment>
<evidence type="ECO:0000313" key="2">
    <source>
        <dbReference type="EMBL" id="RIH83314.1"/>
    </source>
</evidence>
<protein>
    <submittedName>
        <fullName evidence="2">SPBc2 prophage-derived glycosyltransferase SunS</fullName>
        <ecNumber evidence="2">2.4.1.-</ecNumber>
    </submittedName>
</protein>
<evidence type="ECO:0000313" key="3">
    <source>
        <dbReference type="Proteomes" id="UP000265800"/>
    </source>
</evidence>
<proteinExistence type="predicted"/>
<dbReference type="OrthoDB" id="9815923at2"/>
<dbReference type="EC" id="2.4.1.-" evidence="2"/>
<sequence>MEKDIPKISVLMITLNEERNLEYALRSVTSWADEIVVVDMHSEDRTVEIARKYGARVFSFDRVAEFEIARSLAIDSAKNEWMFFLDADELVPKCLSRELLRLASTGEYDVIKVPRINYLAGAPVEHSGWSPNDDKQYRLFRRGKLSIRPNMHDHIELMPGAKIYDMPYQQGMAIIHFSYLDVSHFLDKLNRYTSIHALQYVKSKASKHVNISKAFFRATRKFLAFYLLRKGFKDGWRGAYLALLMFFYEIVTFAKITQLQLVGDRETIAEIYSKEAERYLVEYEG</sequence>
<dbReference type="PANTHER" id="PTHR43630:SF2">
    <property type="entry name" value="GLYCOSYLTRANSFERASE"/>
    <property type="match status" value="1"/>
</dbReference>
<evidence type="ECO:0000259" key="1">
    <source>
        <dbReference type="Pfam" id="PF00535"/>
    </source>
</evidence>
<dbReference type="Pfam" id="PF00535">
    <property type="entry name" value="Glycos_transf_2"/>
    <property type="match status" value="1"/>
</dbReference>
<dbReference type="Proteomes" id="UP000265800">
    <property type="component" value="Unassembled WGS sequence"/>
</dbReference>
<organism evidence="2 3">
    <name type="scientific">Meiothermus luteus</name>
    <dbReference type="NCBI Taxonomy" id="2026184"/>
    <lineage>
        <taxon>Bacteria</taxon>
        <taxon>Thermotogati</taxon>
        <taxon>Deinococcota</taxon>
        <taxon>Deinococci</taxon>
        <taxon>Thermales</taxon>
        <taxon>Thermaceae</taxon>
        <taxon>Meiothermus</taxon>
    </lineage>
</organism>
<gene>
    <name evidence="2" type="primary">sunS</name>
    <name evidence="2" type="ORF">Mlute_02226</name>
</gene>
<feature type="domain" description="Glycosyltransferase 2-like" evidence="1">
    <location>
        <begin position="9"/>
        <end position="149"/>
    </location>
</feature>
<dbReference type="GO" id="GO:0016757">
    <property type="term" value="F:glycosyltransferase activity"/>
    <property type="evidence" value="ECO:0007669"/>
    <property type="project" value="UniProtKB-KW"/>
</dbReference>
<dbReference type="EMBL" id="QWKZ01000083">
    <property type="protein sequence ID" value="RIH83314.1"/>
    <property type="molecule type" value="Genomic_DNA"/>
</dbReference>
<keyword evidence="2" id="KW-0328">Glycosyltransferase</keyword>
<accession>A0A399EF92</accession>
<name>A0A399EF92_9DEIN</name>
<reference evidence="2 3" key="1">
    <citation type="submission" date="2018-08" db="EMBL/GenBank/DDBJ databases">
        <title>Meiothermus luteus KCTC 52599 genome sequencing project.</title>
        <authorList>
            <person name="Da Costa M.S."/>
            <person name="Albuquerque L."/>
            <person name="Raposo P."/>
            <person name="Froufe H.J.C."/>
            <person name="Barroso C.S."/>
            <person name="Egas C."/>
        </authorList>
    </citation>
    <scope>NUCLEOTIDE SEQUENCE [LARGE SCALE GENOMIC DNA]</scope>
    <source>
        <strain evidence="2 3">KCTC 52599</strain>
    </source>
</reference>
<dbReference type="AlphaFoldDB" id="A0A399EF92"/>
<dbReference type="Gene3D" id="3.90.550.10">
    <property type="entry name" value="Spore Coat Polysaccharide Biosynthesis Protein SpsA, Chain A"/>
    <property type="match status" value="1"/>
</dbReference>
<dbReference type="CDD" id="cd02511">
    <property type="entry name" value="Beta4Glucosyltransferase"/>
    <property type="match status" value="1"/>
</dbReference>
<keyword evidence="3" id="KW-1185">Reference proteome</keyword>
<dbReference type="InterPro" id="IPR029044">
    <property type="entry name" value="Nucleotide-diphossugar_trans"/>
</dbReference>